<evidence type="ECO:0000313" key="2">
    <source>
        <dbReference type="Proteomes" id="UP000277212"/>
    </source>
</evidence>
<protein>
    <submittedName>
        <fullName evidence="1">Uncharacterized protein</fullName>
    </submittedName>
</protein>
<accession>A0A3M2S3L7</accession>
<gene>
    <name evidence="1" type="ORF">CDV36_008223</name>
</gene>
<evidence type="ECO:0000313" key="1">
    <source>
        <dbReference type="EMBL" id="RMJ12128.1"/>
    </source>
</evidence>
<dbReference type="Proteomes" id="UP000277212">
    <property type="component" value="Unassembled WGS sequence"/>
</dbReference>
<dbReference type="AlphaFoldDB" id="A0A3M2S3L7"/>
<organism evidence="1 2">
    <name type="scientific">Fusarium kuroshium</name>
    <dbReference type="NCBI Taxonomy" id="2010991"/>
    <lineage>
        <taxon>Eukaryota</taxon>
        <taxon>Fungi</taxon>
        <taxon>Dikarya</taxon>
        <taxon>Ascomycota</taxon>
        <taxon>Pezizomycotina</taxon>
        <taxon>Sordariomycetes</taxon>
        <taxon>Hypocreomycetidae</taxon>
        <taxon>Hypocreales</taxon>
        <taxon>Nectriaceae</taxon>
        <taxon>Fusarium</taxon>
        <taxon>Fusarium solani species complex</taxon>
    </lineage>
</organism>
<dbReference type="EMBL" id="NKUJ01000145">
    <property type="protein sequence ID" value="RMJ12128.1"/>
    <property type="molecule type" value="Genomic_DNA"/>
</dbReference>
<proteinExistence type="predicted"/>
<dbReference type="OrthoDB" id="5211520at2759"/>
<reference evidence="1 2" key="1">
    <citation type="submission" date="2017-06" db="EMBL/GenBank/DDBJ databases">
        <title>Comparative genomic analysis of Ambrosia Fusariam Clade fungi.</title>
        <authorList>
            <person name="Stajich J.E."/>
            <person name="Carrillo J."/>
            <person name="Kijimoto T."/>
            <person name="Eskalen A."/>
            <person name="O'Donnell K."/>
            <person name="Kasson M."/>
        </authorList>
    </citation>
    <scope>NUCLEOTIDE SEQUENCE [LARGE SCALE GENOMIC DNA]</scope>
    <source>
        <strain evidence="1">UCR3666</strain>
    </source>
</reference>
<sequence>MNILKGIVDVFTTRSAPRAFAGAPETHIQWLPTTKAFRETCNHFIDLPKDADLENTLCEVHYIHHTLRHYLLPTTLPGDSLELCSRMLRSLETRRDLTPLVLSETSIADTIFGIARLRYTPPNEPPELQPRVMALRNHWTSPGAKPTPLTTGYATSNKPPLIPEDYELSLTLEESAEAELHYRLWRTNRDRKVSYLKRHPPEPVRAREVTRREIASDAVWEALPWMPDEMRKAPQDRQVKLEPLYQRIDSQAVPLDWVNPDDSLQAFATAGEERRWEEIRRRIYDRKDRQARHVNGLMGNRKGGV</sequence>
<keyword evidence="2" id="KW-1185">Reference proteome</keyword>
<comment type="caution">
    <text evidence="1">The sequence shown here is derived from an EMBL/GenBank/DDBJ whole genome shotgun (WGS) entry which is preliminary data.</text>
</comment>
<name>A0A3M2S3L7_9HYPO</name>